<evidence type="ECO:0000313" key="2">
    <source>
        <dbReference type="Proteomes" id="UP000659630"/>
    </source>
</evidence>
<proteinExistence type="predicted"/>
<name>A0A923L1M4_9FIRM</name>
<organism evidence="1 2">
    <name type="scientific">Anaerofilum hominis</name>
    <dbReference type="NCBI Taxonomy" id="2763016"/>
    <lineage>
        <taxon>Bacteria</taxon>
        <taxon>Bacillati</taxon>
        <taxon>Bacillota</taxon>
        <taxon>Clostridia</taxon>
        <taxon>Eubacteriales</taxon>
        <taxon>Oscillospiraceae</taxon>
        <taxon>Anaerofilum</taxon>
    </lineage>
</organism>
<keyword evidence="2" id="KW-1185">Reference proteome</keyword>
<dbReference type="RefSeq" id="WP_186888229.1">
    <property type="nucleotide sequence ID" value="NZ_JACONZ010000003.1"/>
</dbReference>
<dbReference type="EMBL" id="JACONZ010000003">
    <property type="protein sequence ID" value="MBC5581873.1"/>
    <property type="molecule type" value="Genomic_DNA"/>
</dbReference>
<evidence type="ECO:0000313" key="1">
    <source>
        <dbReference type="EMBL" id="MBC5581873.1"/>
    </source>
</evidence>
<reference evidence="1" key="1">
    <citation type="submission" date="2020-08" db="EMBL/GenBank/DDBJ databases">
        <title>Genome public.</title>
        <authorList>
            <person name="Liu C."/>
            <person name="Sun Q."/>
        </authorList>
    </citation>
    <scope>NUCLEOTIDE SEQUENCE</scope>
    <source>
        <strain evidence="1">BX8</strain>
    </source>
</reference>
<dbReference type="AlphaFoldDB" id="A0A923L1M4"/>
<sequence length="94" mass="10643">MQIEYGLLPEEPGMEESYTIIPEDLKMNPNCPCPTRTCPNHGFCQYCVPHHEKISRRLAEMGQPGRADPPFCHRKEYLETKRAAGAVKKGRGAE</sequence>
<comment type="caution">
    <text evidence="1">The sequence shown here is derived from an EMBL/GenBank/DDBJ whole genome shotgun (WGS) entry which is preliminary data.</text>
</comment>
<gene>
    <name evidence="1" type="ORF">H8S23_10165</name>
</gene>
<dbReference type="Proteomes" id="UP000659630">
    <property type="component" value="Unassembled WGS sequence"/>
</dbReference>
<protein>
    <submittedName>
        <fullName evidence="1">Uncharacterized protein</fullName>
    </submittedName>
</protein>
<accession>A0A923L1M4</accession>